<gene>
    <name evidence="3" type="ORF">K504DRAFT_387988</name>
</gene>
<reference evidence="3" key="1">
    <citation type="journal article" date="2020" name="Stud. Mycol.">
        <title>101 Dothideomycetes genomes: a test case for predicting lifestyles and emergence of pathogens.</title>
        <authorList>
            <person name="Haridas S."/>
            <person name="Albert R."/>
            <person name="Binder M."/>
            <person name="Bloem J."/>
            <person name="Labutti K."/>
            <person name="Salamov A."/>
            <person name="Andreopoulos B."/>
            <person name="Baker S."/>
            <person name="Barry K."/>
            <person name="Bills G."/>
            <person name="Bluhm B."/>
            <person name="Cannon C."/>
            <person name="Castanera R."/>
            <person name="Culley D."/>
            <person name="Daum C."/>
            <person name="Ezra D."/>
            <person name="Gonzalez J."/>
            <person name="Henrissat B."/>
            <person name="Kuo A."/>
            <person name="Liang C."/>
            <person name="Lipzen A."/>
            <person name="Lutzoni F."/>
            <person name="Magnuson J."/>
            <person name="Mondo S."/>
            <person name="Nolan M."/>
            <person name="Ohm R."/>
            <person name="Pangilinan J."/>
            <person name="Park H.-J."/>
            <person name="Ramirez L."/>
            <person name="Alfaro M."/>
            <person name="Sun H."/>
            <person name="Tritt A."/>
            <person name="Yoshinaga Y."/>
            <person name="Zwiers L.-H."/>
            <person name="Turgeon B."/>
            <person name="Goodwin S."/>
            <person name="Spatafora J."/>
            <person name="Crous P."/>
            <person name="Grigoriev I."/>
        </authorList>
    </citation>
    <scope>NUCLEOTIDE SEQUENCE</scope>
    <source>
        <strain evidence="3">CBS 279.74</strain>
    </source>
</reference>
<accession>A0A6G1JY04</accession>
<proteinExistence type="predicted"/>
<protein>
    <recommendedName>
        <fullName evidence="2">Neprosin PEP catalytic domain-containing protein</fullName>
    </recommendedName>
</protein>
<evidence type="ECO:0000259" key="2">
    <source>
        <dbReference type="PROSITE" id="PS52045"/>
    </source>
</evidence>
<dbReference type="AlphaFoldDB" id="A0A6G1JY04"/>
<dbReference type="InterPro" id="IPR004314">
    <property type="entry name" value="Neprosin"/>
</dbReference>
<dbReference type="Proteomes" id="UP000799428">
    <property type="component" value="Unassembled WGS sequence"/>
</dbReference>
<feature type="domain" description="Neprosin PEP catalytic" evidence="2">
    <location>
        <begin position="78"/>
        <end position="344"/>
    </location>
</feature>
<dbReference type="PROSITE" id="PS52045">
    <property type="entry name" value="NEPROSIN_PEP_CD"/>
    <property type="match status" value="1"/>
</dbReference>
<dbReference type="InterPro" id="IPR053168">
    <property type="entry name" value="Glutamic_endopeptidase"/>
</dbReference>
<dbReference type="PANTHER" id="PTHR31589">
    <property type="entry name" value="PROTEIN, PUTATIVE (DUF239)-RELATED-RELATED"/>
    <property type="match status" value="1"/>
</dbReference>
<dbReference type="EMBL" id="MU005778">
    <property type="protein sequence ID" value="KAF2705489.1"/>
    <property type="molecule type" value="Genomic_DNA"/>
</dbReference>
<evidence type="ECO:0000256" key="1">
    <source>
        <dbReference type="SAM" id="MobiDB-lite"/>
    </source>
</evidence>
<name>A0A6G1JY04_9PLEO</name>
<sequence>MIDWVVPESQLSNGVIATPPAPPIDIQSTSNISIPLLIVQKSAIESGPEGTVPRPRAAATSILKRPPPSGNIDAKPKSKRAAGDHWYASTSQLVDNFGGRAAFNIWKAFTQSDGDFSLIQSAVIRENVPKPGNNAQLVVQTVEAGWINYPGQIRDPHIFTFFTTDGYGSFADNTGGWNSDVRGWVQYDSVIYPGYVFTTLSTYGGTQYEVKIQWLFSGGNWWLWVLDRWIGYYPGSLFSANTDAARSLATKSNRINFYGEIYDSHPTLTTTDMGSGNFADRSFGSSCFIRQVAYTNTLSVDQSYDGSAGRVVSDTSRYSLATFLDSGDWGSYMYLGGPGAGGIVNG</sequence>
<evidence type="ECO:0000313" key="3">
    <source>
        <dbReference type="EMBL" id="KAF2705489.1"/>
    </source>
</evidence>
<feature type="region of interest" description="Disordered" evidence="1">
    <location>
        <begin position="61"/>
        <end position="80"/>
    </location>
</feature>
<dbReference type="PANTHER" id="PTHR31589:SF110">
    <property type="entry name" value="PROTEIN, PUTATIVE (DUF239)-RELATED"/>
    <property type="match status" value="1"/>
</dbReference>
<dbReference type="Pfam" id="PF03080">
    <property type="entry name" value="Neprosin"/>
    <property type="match status" value="1"/>
</dbReference>
<dbReference type="OrthoDB" id="1858978at2759"/>
<evidence type="ECO:0000313" key="4">
    <source>
        <dbReference type="Proteomes" id="UP000799428"/>
    </source>
</evidence>
<organism evidence="3 4">
    <name type="scientific">Pleomassaria siparia CBS 279.74</name>
    <dbReference type="NCBI Taxonomy" id="1314801"/>
    <lineage>
        <taxon>Eukaryota</taxon>
        <taxon>Fungi</taxon>
        <taxon>Dikarya</taxon>
        <taxon>Ascomycota</taxon>
        <taxon>Pezizomycotina</taxon>
        <taxon>Dothideomycetes</taxon>
        <taxon>Pleosporomycetidae</taxon>
        <taxon>Pleosporales</taxon>
        <taxon>Pleomassariaceae</taxon>
        <taxon>Pleomassaria</taxon>
    </lineage>
</organism>
<keyword evidence="4" id="KW-1185">Reference proteome</keyword>